<name>A0ABR7ECC0_9FIRM</name>
<dbReference type="InterPro" id="IPR041698">
    <property type="entry name" value="Methyltransf_25"/>
</dbReference>
<evidence type="ECO:0000313" key="4">
    <source>
        <dbReference type="Proteomes" id="UP000606889"/>
    </source>
</evidence>
<dbReference type="PANTHER" id="PTHR43861">
    <property type="entry name" value="TRANS-ACONITATE 2-METHYLTRANSFERASE-RELATED"/>
    <property type="match status" value="1"/>
</dbReference>
<sequence length="255" mass="29272">MNEQYGALAQLYDDLMYDAPYEDWSQYIIAQLCASGVEPGADLLEYACGTGNVTLPLAKAGYHVTAVDASEEMLFCAQEKTRKNALRVNYVCEDMCRFRLNRPACAAVCACDGVNYLLTDAELRRFFEQTYANLQEDGIFLFDISSAYKLENILGNEFYYDDGEDKTYFWQNRFDSERKTVTMELTFFTRQDGDIYERRDEIHVQRAWKSAEIEAMLCDTGFANIKVHGFLTGDEPCAQEERIQFQAVKKGKNNE</sequence>
<dbReference type="RefSeq" id="WP_186856528.1">
    <property type="nucleotide sequence ID" value="NZ_JACOON010000001.1"/>
</dbReference>
<keyword evidence="1" id="KW-0808">Transferase</keyword>
<organism evidence="3 4">
    <name type="scientific">Christensenella tenuis</name>
    <dbReference type="NCBI Taxonomy" id="2763033"/>
    <lineage>
        <taxon>Bacteria</taxon>
        <taxon>Bacillati</taxon>
        <taxon>Bacillota</taxon>
        <taxon>Clostridia</taxon>
        <taxon>Christensenellales</taxon>
        <taxon>Christensenellaceae</taxon>
        <taxon>Christensenella</taxon>
    </lineage>
</organism>
<dbReference type="GO" id="GO:0008168">
    <property type="term" value="F:methyltransferase activity"/>
    <property type="evidence" value="ECO:0007669"/>
    <property type="project" value="UniProtKB-KW"/>
</dbReference>
<feature type="domain" description="Methyltransferase" evidence="2">
    <location>
        <begin position="44"/>
        <end position="138"/>
    </location>
</feature>
<dbReference type="Gene3D" id="2.20.25.110">
    <property type="entry name" value="S-adenosyl-L-methionine-dependent methyltransferases"/>
    <property type="match status" value="1"/>
</dbReference>
<dbReference type="Gene3D" id="3.40.50.150">
    <property type="entry name" value="Vaccinia Virus protein VP39"/>
    <property type="match status" value="1"/>
</dbReference>
<evidence type="ECO:0000313" key="3">
    <source>
        <dbReference type="EMBL" id="MBC5647001.1"/>
    </source>
</evidence>
<dbReference type="Proteomes" id="UP000606889">
    <property type="component" value="Unassembled WGS sequence"/>
</dbReference>
<proteinExistence type="predicted"/>
<dbReference type="CDD" id="cd02440">
    <property type="entry name" value="AdoMet_MTases"/>
    <property type="match status" value="1"/>
</dbReference>
<dbReference type="Pfam" id="PF13649">
    <property type="entry name" value="Methyltransf_25"/>
    <property type="match status" value="1"/>
</dbReference>
<dbReference type="SUPFAM" id="SSF53335">
    <property type="entry name" value="S-adenosyl-L-methionine-dependent methyltransferases"/>
    <property type="match status" value="1"/>
</dbReference>
<dbReference type="EMBL" id="JACOON010000001">
    <property type="protein sequence ID" value="MBC5647001.1"/>
    <property type="molecule type" value="Genomic_DNA"/>
</dbReference>
<gene>
    <name evidence="3" type="ORF">H8S18_01425</name>
</gene>
<evidence type="ECO:0000259" key="2">
    <source>
        <dbReference type="Pfam" id="PF13649"/>
    </source>
</evidence>
<dbReference type="InterPro" id="IPR029063">
    <property type="entry name" value="SAM-dependent_MTases_sf"/>
</dbReference>
<keyword evidence="3" id="KW-0489">Methyltransferase</keyword>
<dbReference type="GO" id="GO:0032259">
    <property type="term" value="P:methylation"/>
    <property type="evidence" value="ECO:0007669"/>
    <property type="project" value="UniProtKB-KW"/>
</dbReference>
<protein>
    <submittedName>
        <fullName evidence="3">Class I SAM-dependent methyltransferase</fullName>
    </submittedName>
</protein>
<reference evidence="3 4" key="1">
    <citation type="submission" date="2020-08" db="EMBL/GenBank/DDBJ databases">
        <title>Genome public.</title>
        <authorList>
            <person name="Liu C."/>
            <person name="Sun Q."/>
        </authorList>
    </citation>
    <scope>NUCLEOTIDE SEQUENCE [LARGE SCALE GENOMIC DNA]</scope>
    <source>
        <strain evidence="3 4">NSJ-35</strain>
    </source>
</reference>
<evidence type="ECO:0000256" key="1">
    <source>
        <dbReference type="ARBA" id="ARBA00022679"/>
    </source>
</evidence>
<accession>A0ABR7ECC0</accession>
<comment type="caution">
    <text evidence="3">The sequence shown here is derived from an EMBL/GenBank/DDBJ whole genome shotgun (WGS) entry which is preliminary data.</text>
</comment>
<keyword evidence="4" id="KW-1185">Reference proteome</keyword>